<dbReference type="CDD" id="cd04647">
    <property type="entry name" value="LbH_MAT_like"/>
    <property type="match status" value="1"/>
</dbReference>
<protein>
    <recommendedName>
        <fullName evidence="6">Acyltransferase</fullName>
    </recommendedName>
</protein>
<evidence type="ECO:0000313" key="5">
    <source>
        <dbReference type="Proteomes" id="UP000195772"/>
    </source>
</evidence>
<evidence type="ECO:0000256" key="2">
    <source>
        <dbReference type="ARBA" id="ARBA00022737"/>
    </source>
</evidence>
<dbReference type="InterPro" id="IPR051159">
    <property type="entry name" value="Hexapeptide_acetyltransf"/>
</dbReference>
<keyword evidence="3" id="KW-0012">Acyltransferase</keyword>
<dbReference type="OrthoDB" id="9812571at2"/>
<dbReference type="InterPro" id="IPR011004">
    <property type="entry name" value="Trimer_LpxA-like_sf"/>
</dbReference>
<sequence>MGKNTLRLGTIVLMVRKHYIGRNSHITAHEMPQYTTPVKISIGDGCMFGPDMHITAVNSIRIGKNVRTGKSVLISDNSHGDPEDMALRNIAPNARPIYSKGAIVIGDNVWIGEKAAILAGVTIGEGAIIGANAVVTKNIPPYSIAAGIPARIIK</sequence>
<dbReference type="PANTHER" id="PTHR23416:SF78">
    <property type="entry name" value="LIPOPOLYSACCHARIDE BIOSYNTHESIS O-ACETYL TRANSFERASE WBBJ-RELATED"/>
    <property type="match status" value="1"/>
</dbReference>
<accession>A0A1Y3QSP3</accession>
<comment type="caution">
    <text evidence="4">The sequence shown here is derived from an EMBL/GenBank/DDBJ whole genome shotgun (WGS) entry which is preliminary data.</text>
</comment>
<dbReference type="InterPro" id="IPR018357">
    <property type="entry name" value="Hexapep_transf_CS"/>
</dbReference>
<evidence type="ECO:0008006" key="6">
    <source>
        <dbReference type="Google" id="ProtNLM"/>
    </source>
</evidence>
<proteinExistence type="predicted"/>
<dbReference type="Proteomes" id="UP000195772">
    <property type="component" value="Unassembled WGS sequence"/>
</dbReference>
<dbReference type="GO" id="GO:0016746">
    <property type="term" value="F:acyltransferase activity"/>
    <property type="evidence" value="ECO:0007669"/>
    <property type="project" value="UniProtKB-KW"/>
</dbReference>
<dbReference type="Pfam" id="PF00132">
    <property type="entry name" value="Hexapep"/>
    <property type="match status" value="1"/>
</dbReference>
<dbReference type="AlphaFoldDB" id="A0A1Y3QSP3"/>
<evidence type="ECO:0000256" key="1">
    <source>
        <dbReference type="ARBA" id="ARBA00022679"/>
    </source>
</evidence>
<evidence type="ECO:0000313" key="4">
    <source>
        <dbReference type="EMBL" id="OUN02673.1"/>
    </source>
</evidence>
<dbReference type="PANTHER" id="PTHR23416">
    <property type="entry name" value="SIALIC ACID SYNTHASE-RELATED"/>
    <property type="match status" value="1"/>
</dbReference>
<dbReference type="SUPFAM" id="SSF51161">
    <property type="entry name" value="Trimeric LpxA-like enzymes"/>
    <property type="match status" value="1"/>
</dbReference>
<dbReference type="Gene3D" id="2.160.10.10">
    <property type="entry name" value="Hexapeptide repeat proteins"/>
    <property type="match status" value="1"/>
</dbReference>
<keyword evidence="2" id="KW-0677">Repeat</keyword>
<organism evidence="4 5">
    <name type="scientific">Alistipes onderdonkii</name>
    <dbReference type="NCBI Taxonomy" id="328813"/>
    <lineage>
        <taxon>Bacteria</taxon>
        <taxon>Pseudomonadati</taxon>
        <taxon>Bacteroidota</taxon>
        <taxon>Bacteroidia</taxon>
        <taxon>Bacteroidales</taxon>
        <taxon>Rikenellaceae</taxon>
        <taxon>Alistipes</taxon>
    </lineage>
</organism>
<gene>
    <name evidence="4" type="ORF">B5G41_11570</name>
</gene>
<keyword evidence="1" id="KW-0808">Transferase</keyword>
<reference evidence="5" key="1">
    <citation type="submission" date="2017-04" db="EMBL/GenBank/DDBJ databases">
        <title>Function of individual gut microbiota members based on whole genome sequencing of pure cultures obtained from chicken caecum.</title>
        <authorList>
            <person name="Medvecky M."/>
            <person name="Cejkova D."/>
            <person name="Polansky O."/>
            <person name="Karasova D."/>
            <person name="Kubasova T."/>
            <person name="Cizek A."/>
            <person name="Rychlik I."/>
        </authorList>
    </citation>
    <scope>NUCLEOTIDE SEQUENCE [LARGE SCALE GENOMIC DNA]</scope>
    <source>
        <strain evidence="5">An90</strain>
    </source>
</reference>
<dbReference type="PROSITE" id="PS00101">
    <property type="entry name" value="HEXAPEP_TRANSFERASES"/>
    <property type="match status" value="1"/>
</dbReference>
<dbReference type="InterPro" id="IPR001451">
    <property type="entry name" value="Hexapep"/>
</dbReference>
<name>A0A1Y3QSP3_9BACT</name>
<evidence type="ECO:0000256" key="3">
    <source>
        <dbReference type="ARBA" id="ARBA00023315"/>
    </source>
</evidence>
<dbReference type="EMBL" id="NFHB01000007">
    <property type="protein sequence ID" value="OUN02673.1"/>
    <property type="molecule type" value="Genomic_DNA"/>
</dbReference>